<feature type="transmembrane region" description="Helical" evidence="12">
    <location>
        <begin position="1213"/>
        <end position="1236"/>
    </location>
</feature>
<evidence type="ECO:0000256" key="9">
    <source>
        <dbReference type="ARBA" id="ARBA00023136"/>
    </source>
</evidence>
<dbReference type="RefSeq" id="XP_056551116.1">
    <property type="nucleotide sequence ID" value="XM_056702116.1"/>
</dbReference>
<keyword evidence="16" id="KW-1185">Reference proteome</keyword>
<keyword evidence="7" id="KW-0445">Lipid transport</keyword>
<keyword evidence="8" id="KW-0443">Lipid metabolism</keyword>
<feature type="transmembrane region" description="Helical" evidence="12">
    <location>
        <begin position="357"/>
        <end position="377"/>
    </location>
</feature>
<feature type="transmembrane region" description="Helical" evidence="12">
    <location>
        <begin position="1172"/>
        <end position="1201"/>
    </location>
</feature>
<evidence type="ECO:0000256" key="3">
    <source>
        <dbReference type="ARBA" id="ARBA00022448"/>
    </source>
</evidence>
<keyword evidence="11" id="KW-0325">Glycoprotein</keyword>
<evidence type="ECO:0000256" key="13">
    <source>
        <dbReference type="SAM" id="SignalP"/>
    </source>
</evidence>
<feature type="transmembrane region" description="Helical" evidence="12">
    <location>
        <begin position="1067"/>
        <end position="1088"/>
    </location>
</feature>
<name>A0A9W9V0R3_9EURO</name>
<dbReference type="PANTHER" id="PTHR45727:SF2">
    <property type="entry name" value="NPC INTRACELLULAR CHOLESTEROL TRANSPORTER 1"/>
    <property type="match status" value="1"/>
</dbReference>
<dbReference type="InterPro" id="IPR053958">
    <property type="entry name" value="HMGCR/SNAP/NPC1-like_SSD"/>
</dbReference>
<dbReference type="Gene3D" id="1.20.1640.10">
    <property type="entry name" value="Multidrug efflux transporter AcrB transmembrane domain"/>
    <property type="match status" value="2"/>
</dbReference>
<dbReference type="GO" id="GO:0006629">
    <property type="term" value="P:lipid metabolic process"/>
    <property type="evidence" value="ECO:0007669"/>
    <property type="project" value="UniProtKB-KW"/>
</dbReference>
<feature type="chain" id="PRO_5040789865" evidence="13">
    <location>
        <begin position="26"/>
        <end position="1273"/>
    </location>
</feature>
<dbReference type="GO" id="GO:0012505">
    <property type="term" value="C:endomembrane system"/>
    <property type="evidence" value="ECO:0007669"/>
    <property type="project" value="UniProtKB-SubCell"/>
</dbReference>
<evidence type="ECO:0000313" key="16">
    <source>
        <dbReference type="Proteomes" id="UP001147782"/>
    </source>
</evidence>
<accession>A0A9W9V0R3</accession>
<evidence type="ECO:0000256" key="1">
    <source>
        <dbReference type="ARBA" id="ARBA00004127"/>
    </source>
</evidence>
<dbReference type="InterPro" id="IPR032190">
    <property type="entry name" value="NPC1_N"/>
</dbReference>
<dbReference type="InterPro" id="IPR013087">
    <property type="entry name" value="Znf_C2H2_type"/>
</dbReference>
<feature type="transmembrane region" description="Helical" evidence="12">
    <location>
        <begin position="718"/>
        <end position="737"/>
    </location>
</feature>
<sequence>MRQLGVVGALVGLGFLASQPALVGAQGETKIHEKGRCAIRGHCGKQSIFGGELPCPDNGRAHEPEDDVRQKLVGLCGPKWEEGPVCCLDEQIDALSSNLKLAEGIIASCPACRHNFFDIFCTFTCSPDQSLFVNVTKTEENRAGKRLVTELENIWSEEYQSGFFDSCKSVKNGASGGKAIDFIGGGAKNYSQFLKFLGDKKFLGSPFQINYRTEPSGPDPKGMKALSMKPKACNDADKAYRCSCVDCPDVCPELPAVSTHAACHVGLLPCLSFAVIVIYSAFLTLIMGLASYVTYKERRFRKPERVRLLQDPTPSDDEDEGELVHRGGYMESPQGVYKPNSLLSALFRRIGGACARFPAITIVSSFIVVVLLSLGWLRFTIETDPVRLWVSPSSPAAQEKAFFDESFGPFYRAEQAFLVNESGPVLDYDTLVWWFDVESRVRRMISLDKGLNLDDVCFKPTGDACVVQSLTGYFGGSISNLDPDTWQDRLRHCTESPGDPSCLPDFQQPLKPEMIFGGYESTGDVLDSKALVVTWVVNNFPQGTTGEENAIDWENSFRGIFNVVQEEAAERGLRVSFNAEVSLEQELNKSTNTDAKIVVISYVIMFVYASLALGSVTVTWRSLLMNPANALVQSKFTLGIAGILIVLMSVSASVGLFSAAGVKVTLIIAEVIPFLVLAVGVDNIFLIVHEFERVNFSHPDEEIDQRVARAVGRIGPSVFLSALTETVAFSLGAFVGMPAVKNFAAYAAGAVFINAILQVTMFISVLALNQRRVESLRADCFPCLTVRKANSFGLPEEQIYDDHEAESALQSFIRRIYAPFILDRRVKAVIVIVFLGILTAGLALIPEVALGLDQRIALPSDSYLISYYNDLDAYFRTGPPVYFVTRNVNVTERKHQQQLCGRFTTCEEYSLPFVLEQESRRPNVSYLAGSAASWVDDFFYWLNPQQDCCKEDGKLCFEGRNPPWNLTLYGMPTGPEFIHYAEKWIDAPTDATCPLGGKAPYSSAVLIDKEHTMINASHFRTSHTPLRSQDDFIQSYIAARRIADDISQEQKIDVFPYSKFYIFFDQYVSIVQLTGTLLGSAVAIIFVLTSAILGSIATGAVITTTVVMTVVDIIGTMAIAGVSLNAVSLVNLVICVGISVEFCAHIARAFMFPPRTLLEKAPAKFRGKDARAWTALVNVGGSVFSGITVTKLLGVCVLAFTRSKIFEIYYFRVWLALVVFAATHALIFLPVALSYFGGGGYLDPAADGGLEANLASRGYRSLMVDDDYDSDEY</sequence>
<feature type="transmembrane region" description="Helical" evidence="12">
    <location>
        <begin position="599"/>
        <end position="624"/>
    </location>
</feature>
<feature type="transmembrane region" description="Helical" evidence="12">
    <location>
        <begin position="743"/>
        <end position="768"/>
    </location>
</feature>
<dbReference type="Pfam" id="PF16414">
    <property type="entry name" value="NPC1_N"/>
    <property type="match status" value="1"/>
</dbReference>
<dbReference type="SUPFAM" id="SSF82866">
    <property type="entry name" value="Multidrug efflux transporter AcrB transmembrane domain"/>
    <property type="match status" value="2"/>
</dbReference>
<reference evidence="15" key="1">
    <citation type="submission" date="2022-11" db="EMBL/GenBank/DDBJ databases">
        <authorList>
            <person name="Petersen C."/>
        </authorList>
    </citation>
    <scope>NUCLEOTIDE SEQUENCE</scope>
    <source>
        <strain evidence="15">IBT 29864</strain>
    </source>
</reference>
<dbReference type="InterPro" id="IPR053956">
    <property type="entry name" value="NPC1_MLD"/>
</dbReference>
<keyword evidence="6 12" id="KW-1133">Transmembrane helix</keyword>
<reference evidence="15" key="2">
    <citation type="journal article" date="2023" name="IMA Fungus">
        <title>Comparative genomic study of the Penicillium genus elucidates a diverse pangenome and 15 lateral gene transfer events.</title>
        <authorList>
            <person name="Petersen C."/>
            <person name="Sorensen T."/>
            <person name="Nielsen M.R."/>
            <person name="Sondergaard T.E."/>
            <person name="Sorensen J.L."/>
            <person name="Fitzpatrick D.A."/>
            <person name="Frisvad J.C."/>
            <person name="Nielsen K.L."/>
        </authorList>
    </citation>
    <scope>NUCLEOTIDE SEQUENCE</scope>
    <source>
        <strain evidence="15">IBT 29864</strain>
    </source>
</reference>
<evidence type="ECO:0000256" key="8">
    <source>
        <dbReference type="ARBA" id="ARBA00023098"/>
    </source>
</evidence>
<dbReference type="GO" id="GO:0032934">
    <property type="term" value="F:sterol binding"/>
    <property type="evidence" value="ECO:0007669"/>
    <property type="project" value="TreeGrafter"/>
</dbReference>
<dbReference type="FunFam" id="1.20.1640.10:FF:000008">
    <property type="entry name" value="NPC intracellular cholesterol transporter 1"/>
    <property type="match status" value="1"/>
</dbReference>
<dbReference type="PROSITE" id="PS00028">
    <property type="entry name" value="ZINC_FINGER_C2H2_1"/>
    <property type="match status" value="1"/>
</dbReference>
<evidence type="ECO:0000259" key="14">
    <source>
        <dbReference type="PROSITE" id="PS50156"/>
    </source>
</evidence>
<dbReference type="OrthoDB" id="6510177at2759"/>
<comment type="caution">
    <text evidence="15">The sequence shown here is derived from an EMBL/GenBank/DDBJ whole genome shotgun (WGS) entry which is preliminary data.</text>
</comment>
<dbReference type="EMBL" id="JAPZBS010000008">
    <property type="protein sequence ID" value="KAJ5363489.1"/>
    <property type="molecule type" value="Genomic_DNA"/>
</dbReference>
<feature type="transmembrane region" description="Helical" evidence="12">
    <location>
        <begin position="1100"/>
        <end position="1123"/>
    </location>
</feature>
<dbReference type="PROSITE" id="PS50156">
    <property type="entry name" value="SSD"/>
    <property type="match status" value="1"/>
</dbReference>
<feature type="transmembrane region" description="Helical" evidence="12">
    <location>
        <begin position="271"/>
        <end position="295"/>
    </location>
</feature>
<feature type="domain" description="SSD" evidence="14">
    <location>
        <begin position="594"/>
        <end position="768"/>
    </location>
</feature>
<gene>
    <name evidence="15" type="ORF">N7496_009202</name>
</gene>
<dbReference type="PANTHER" id="PTHR45727">
    <property type="entry name" value="NPC INTRACELLULAR CHOLESTEROL TRANSPORTER 1"/>
    <property type="match status" value="1"/>
</dbReference>
<protein>
    <submittedName>
        <fullName evidence="15">NPC intracellular cholesterol transporter 1-related protein 1</fullName>
    </submittedName>
</protein>
<dbReference type="InterPro" id="IPR000731">
    <property type="entry name" value="SSD"/>
</dbReference>
<comment type="subcellular location">
    <subcellularLocation>
        <location evidence="1">Endomembrane system</location>
        <topology evidence="1">Multi-pass membrane protein</topology>
    </subcellularLocation>
</comment>
<comment type="similarity">
    <text evidence="2">Belongs to the patched family.</text>
</comment>
<keyword evidence="5 13" id="KW-0732">Signal</keyword>
<dbReference type="GO" id="GO:0015918">
    <property type="term" value="P:sterol transport"/>
    <property type="evidence" value="ECO:0007669"/>
    <property type="project" value="UniProtKB-ARBA"/>
</dbReference>
<evidence type="ECO:0000256" key="11">
    <source>
        <dbReference type="ARBA" id="ARBA00023180"/>
    </source>
</evidence>
<feature type="transmembrane region" description="Helical" evidence="12">
    <location>
        <begin position="826"/>
        <end position="845"/>
    </location>
</feature>
<dbReference type="Proteomes" id="UP001147782">
    <property type="component" value="Unassembled WGS sequence"/>
</dbReference>
<dbReference type="FunFam" id="1.20.1640.10:FF:000029">
    <property type="entry name" value="Putative Patched sphingolipid transporter"/>
    <property type="match status" value="1"/>
</dbReference>
<dbReference type="GO" id="GO:0016020">
    <property type="term" value="C:membrane"/>
    <property type="evidence" value="ECO:0007669"/>
    <property type="project" value="TreeGrafter"/>
</dbReference>
<keyword evidence="3" id="KW-0813">Transport</keyword>
<evidence type="ECO:0000256" key="4">
    <source>
        <dbReference type="ARBA" id="ARBA00022692"/>
    </source>
</evidence>
<keyword evidence="4 12" id="KW-0812">Transmembrane</keyword>
<evidence type="ECO:0000256" key="7">
    <source>
        <dbReference type="ARBA" id="ARBA00023055"/>
    </source>
</evidence>
<dbReference type="AlphaFoldDB" id="A0A9W9V0R3"/>
<dbReference type="GeneID" id="81441295"/>
<keyword evidence="9 12" id="KW-0472">Membrane</keyword>
<keyword evidence="10" id="KW-1015">Disulfide bond</keyword>
<evidence type="ECO:0000256" key="10">
    <source>
        <dbReference type="ARBA" id="ARBA00023157"/>
    </source>
</evidence>
<feature type="signal peptide" evidence="13">
    <location>
        <begin position="1"/>
        <end position="25"/>
    </location>
</feature>
<evidence type="ECO:0000256" key="2">
    <source>
        <dbReference type="ARBA" id="ARBA00005585"/>
    </source>
</evidence>
<feature type="transmembrane region" description="Helical" evidence="12">
    <location>
        <begin position="636"/>
        <end position="660"/>
    </location>
</feature>
<evidence type="ECO:0000313" key="15">
    <source>
        <dbReference type="EMBL" id="KAJ5363489.1"/>
    </source>
</evidence>
<proteinExistence type="inferred from homology"/>
<feature type="transmembrane region" description="Helical" evidence="12">
    <location>
        <begin position="1129"/>
        <end position="1151"/>
    </location>
</feature>
<evidence type="ECO:0000256" key="12">
    <source>
        <dbReference type="SAM" id="Phobius"/>
    </source>
</evidence>
<dbReference type="Pfam" id="PF22314">
    <property type="entry name" value="NPC1_MLD"/>
    <property type="match status" value="1"/>
</dbReference>
<organism evidence="15 16">
    <name type="scientific">Penicillium cataractarum</name>
    <dbReference type="NCBI Taxonomy" id="2100454"/>
    <lineage>
        <taxon>Eukaryota</taxon>
        <taxon>Fungi</taxon>
        <taxon>Dikarya</taxon>
        <taxon>Ascomycota</taxon>
        <taxon>Pezizomycotina</taxon>
        <taxon>Eurotiomycetes</taxon>
        <taxon>Eurotiomycetidae</taxon>
        <taxon>Eurotiales</taxon>
        <taxon>Aspergillaceae</taxon>
        <taxon>Penicillium</taxon>
    </lineage>
</organism>
<dbReference type="Pfam" id="PF12349">
    <property type="entry name" value="Sterol-sensing"/>
    <property type="match status" value="1"/>
</dbReference>
<evidence type="ECO:0000256" key="5">
    <source>
        <dbReference type="ARBA" id="ARBA00022729"/>
    </source>
</evidence>
<feature type="transmembrane region" description="Helical" evidence="12">
    <location>
        <begin position="666"/>
        <end position="688"/>
    </location>
</feature>
<evidence type="ECO:0000256" key="6">
    <source>
        <dbReference type="ARBA" id="ARBA00022989"/>
    </source>
</evidence>